<dbReference type="GeneID" id="184407"/>
<protein>
    <submittedName>
        <fullName evidence="2">Peptidase A1 domain-containing protein</fullName>
    </submittedName>
</protein>
<dbReference type="UCSC" id="F13B6.1">
    <property type="organism name" value="c. elegans"/>
</dbReference>
<evidence type="ECO:0007829" key="5">
    <source>
        <dbReference type="PeptideAtlas" id="O44481"/>
    </source>
</evidence>
<keyword evidence="1" id="KW-0732">Signal</keyword>
<evidence type="ECO:0000313" key="4">
    <source>
        <dbReference type="WormBase" id="F13B6.1"/>
    </source>
</evidence>
<dbReference type="Proteomes" id="UP000001940">
    <property type="component" value="Chromosome IV"/>
</dbReference>
<evidence type="ECO:0000313" key="3">
    <source>
        <dbReference type="Proteomes" id="UP000001940"/>
    </source>
</evidence>
<keyword evidence="5" id="KW-1267">Proteomics identification</keyword>
<name>O44481_CAEEL</name>
<dbReference type="OMA" id="NITVFMT"/>
<dbReference type="WormBase" id="F13B6.1">
    <property type="protein sequence ID" value="CE16973"/>
    <property type="gene ID" value="WBGene00017416"/>
</dbReference>
<organism evidence="2 3">
    <name type="scientific">Caenorhabditis elegans</name>
    <dbReference type="NCBI Taxonomy" id="6239"/>
    <lineage>
        <taxon>Eukaryota</taxon>
        <taxon>Metazoa</taxon>
        <taxon>Ecdysozoa</taxon>
        <taxon>Nematoda</taxon>
        <taxon>Chromadorea</taxon>
        <taxon>Rhabditida</taxon>
        <taxon>Rhabditina</taxon>
        <taxon>Rhabditomorpha</taxon>
        <taxon>Rhabditoidea</taxon>
        <taxon>Rhabditidae</taxon>
        <taxon>Peloderinae</taxon>
        <taxon>Caenorhabditis</taxon>
    </lineage>
</organism>
<keyword evidence="3" id="KW-1185">Reference proteome</keyword>
<dbReference type="EMBL" id="BX284604">
    <property type="protein sequence ID" value="CCD62062.1"/>
    <property type="molecule type" value="Genomic_DNA"/>
</dbReference>
<dbReference type="AGR" id="WB:WBGene00017416"/>
<dbReference type="eggNOG" id="ENOG502TG05">
    <property type="taxonomic scope" value="Eukaryota"/>
</dbReference>
<dbReference type="HOGENOM" id="CLU_047050_0_0_1"/>
<dbReference type="KEGG" id="cel:CELE_F13B6.1"/>
<reference evidence="2 3" key="1">
    <citation type="journal article" date="1998" name="Science">
        <title>Genome sequence of the nematode C. elegans: a platform for investigating biology.</title>
        <authorList>
            <consortium name="The C. elegans sequencing consortium"/>
            <person name="Sulson J.E."/>
            <person name="Waterston R."/>
        </authorList>
    </citation>
    <scope>NUCLEOTIDE SEQUENCE [LARGE SCALE GENOMIC DNA]</scope>
    <source>
        <strain evidence="2 3">Bristol N2</strain>
    </source>
</reference>
<sequence length="348" mass="37484">MLSFIVFALAFAASSALTIVPLSSADANGAAYRVNTTSRIYIVSNSPQDVLQRITIKTDLGSNANAYTLSVPQADGSLTPLIPSQNSDLLSVEVTGTNDATGWLYIDSITPNLNVFPILENSSISFKQGTNVFFKMSSPAGKIPVAQNVVIGKNQVLNGFVGLPDSKDMVQFFDSDSIEGLTNYDQLELPMDMFHFTSNSADIKYEITYAARKGITIGSSGLLMTDSFPTGTFGTNDYDLNNSKGVNVDSIFIPRVDKTHVYAGNITVFMTPATQDPTVFPMFSNADANYTSNSPMSRIVVEADGPYSIQYFLRDTSITSPSPVESTTKTSSIPQIIASLLVAAVLRF</sequence>
<gene>
    <name evidence="2" type="ORF">CELE_F13B6.1</name>
    <name evidence="2 4" type="ORF">F13B6.1</name>
</gene>
<dbReference type="InParanoid" id="O44481"/>
<dbReference type="Bgee" id="WBGene00017416">
    <property type="expression patterns" value="Expressed in larva and 4 other cell types or tissues"/>
</dbReference>
<dbReference type="RefSeq" id="NP_501191.1">
    <property type="nucleotide sequence ID" value="NM_068790.1"/>
</dbReference>
<dbReference type="PaxDb" id="6239-F13B6.1"/>
<proteinExistence type="evidence at protein level"/>
<dbReference type="CTD" id="184407"/>
<dbReference type="PeptideAtlas" id="O44481"/>
<accession>O44481</accession>
<dbReference type="AlphaFoldDB" id="O44481"/>
<dbReference type="OrthoDB" id="5814648at2759"/>
<feature type="chain" id="PRO_5004158618" evidence="1">
    <location>
        <begin position="17"/>
        <end position="348"/>
    </location>
</feature>
<dbReference type="PIR" id="T32613">
    <property type="entry name" value="T32613"/>
</dbReference>
<feature type="signal peptide" evidence="1">
    <location>
        <begin position="1"/>
        <end position="16"/>
    </location>
</feature>
<evidence type="ECO:0000256" key="1">
    <source>
        <dbReference type="SAM" id="SignalP"/>
    </source>
</evidence>
<evidence type="ECO:0000313" key="2">
    <source>
        <dbReference type="EMBL" id="CCD62062.1"/>
    </source>
</evidence>
<dbReference type="FunCoup" id="O44481">
    <property type="interactions" value="43"/>
</dbReference>